<name>A0ABN8F6Y9_9BACT</name>
<dbReference type="InterPro" id="IPR050718">
    <property type="entry name" value="ApaG-like"/>
</dbReference>
<accession>A0ABN8F6Y9</accession>
<comment type="caution">
    <text evidence="2">The sequence shown here is derived from an EMBL/GenBank/DDBJ whole genome shotgun (WGS) entry which is preliminary data.</text>
</comment>
<sequence>MTSQTTQDVTVSAQSYYQERYSQPEDENYVYAYRIKIENKGHLPVQLLSRKWDVIDAVGTHRKVEGEGVVGKQPWIAPGEAYEYNSWVQFATPIGAMQGSFVMYRRDSEGVENYFRVAVPKFVHVSTAMLN</sequence>
<dbReference type="PANTHER" id="PTHR47191">
    <property type="entry name" value="OS05G0170800 PROTEIN"/>
    <property type="match status" value="1"/>
</dbReference>
<dbReference type="RefSeq" id="WP_238750845.1">
    <property type="nucleotide sequence ID" value="NZ_CAKLPZ010000002.1"/>
</dbReference>
<dbReference type="PROSITE" id="PS51087">
    <property type="entry name" value="APAG"/>
    <property type="match status" value="1"/>
</dbReference>
<dbReference type="NCBIfam" id="NF003967">
    <property type="entry name" value="PRK05461.1"/>
    <property type="match status" value="1"/>
</dbReference>
<evidence type="ECO:0000259" key="1">
    <source>
        <dbReference type="PROSITE" id="PS51087"/>
    </source>
</evidence>
<evidence type="ECO:0000313" key="2">
    <source>
        <dbReference type="EMBL" id="CAH1000870.1"/>
    </source>
</evidence>
<proteinExistence type="predicted"/>
<gene>
    <name evidence="2" type="primary">apaG</name>
    <name evidence="2" type="ORF">LEM8419_01926</name>
</gene>
<dbReference type="Proteomes" id="UP000837803">
    <property type="component" value="Unassembled WGS sequence"/>
</dbReference>
<dbReference type="EMBL" id="CAKLPZ010000002">
    <property type="protein sequence ID" value="CAH1000870.1"/>
    <property type="molecule type" value="Genomic_DNA"/>
</dbReference>
<dbReference type="Gene3D" id="2.60.40.1470">
    <property type="entry name" value="ApaG domain"/>
    <property type="match status" value="1"/>
</dbReference>
<organism evidence="2 3">
    <name type="scientific">Neolewinella maritima</name>
    <dbReference type="NCBI Taxonomy" id="1383882"/>
    <lineage>
        <taxon>Bacteria</taxon>
        <taxon>Pseudomonadati</taxon>
        <taxon>Bacteroidota</taxon>
        <taxon>Saprospiria</taxon>
        <taxon>Saprospirales</taxon>
        <taxon>Lewinellaceae</taxon>
        <taxon>Neolewinella</taxon>
    </lineage>
</organism>
<feature type="domain" description="ApaG" evidence="1">
    <location>
        <begin position="3"/>
        <end position="131"/>
    </location>
</feature>
<protein>
    <submittedName>
        <fullName evidence="2">Protein ApaG</fullName>
    </submittedName>
</protein>
<keyword evidence="3" id="KW-1185">Reference proteome</keyword>
<dbReference type="SUPFAM" id="SSF110069">
    <property type="entry name" value="ApaG-like"/>
    <property type="match status" value="1"/>
</dbReference>
<dbReference type="InterPro" id="IPR036767">
    <property type="entry name" value="ApaG_sf"/>
</dbReference>
<dbReference type="PANTHER" id="PTHR47191:SF2">
    <property type="entry name" value="OS05G0170800 PROTEIN"/>
    <property type="match status" value="1"/>
</dbReference>
<reference evidence="2" key="1">
    <citation type="submission" date="2021-12" db="EMBL/GenBank/DDBJ databases">
        <authorList>
            <person name="Rodrigo-Torres L."/>
            <person name="Arahal R. D."/>
            <person name="Lucena T."/>
        </authorList>
    </citation>
    <scope>NUCLEOTIDE SEQUENCE</scope>
    <source>
        <strain evidence="2">CECT 8419</strain>
    </source>
</reference>
<dbReference type="Pfam" id="PF04379">
    <property type="entry name" value="DUF525"/>
    <property type="match status" value="1"/>
</dbReference>
<evidence type="ECO:0000313" key="3">
    <source>
        <dbReference type="Proteomes" id="UP000837803"/>
    </source>
</evidence>
<dbReference type="InterPro" id="IPR007474">
    <property type="entry name" value="ApaG_domain"/>
</dbReference>